<feature type="compositionally biased region" description="Low complexity" evidence="13">
    <location>
        <begin position="1"/>
        <end position="24"/>
    </location>
</feature>
<keyword evidence="8 12" id="KW-0653">Protein transport</keyword>
<evidence type="ECO:0000256" key="1">
    <source>
        <dbReference type="ARBA" id="ARBA00004623"/>
    </source>
</evidence>
<accession>A0A8H7AN67</accession>
<dbReference type="Proteomes" id="UP000606974">
    <property type="component" value="Unassembled WGS sequence"/>
</dbReference>
<evidence type="ECO:0000256" key="10">
    <source>
        <dbReference type="ARBA" id="ARBA00023136"/>
    </source>
</evidence>
<keyword evidence="5 12" id="KW-0813">Transport</keyword>
<dbReference type="AlphaFoldDB" id="A0A8H7AN67"/>
<dbReference type="GO" id="GO:0097352">
    <property type="term" value="P:autophagosome maturation"/>
    <property type="evidence" value="ECO:0007669"/>
    <property type="project" value="TreeGrafter"/>
</dbReference>
<keyword evidence="7 12" id="KW-0833">Ubl conjugation pathway</keyword>
<comment type="function">
    <text evidence="11">Ubiquitin-like protein involved in cytoplasm to vacuole transport (Cvt), autophagy vesicles formation, mitophagy, and nucleophagy. Conjugation with ATG5 through a ubiquitin-like conjugating system involving also ATG7 as an E1-like activating enzyme and ATG10 as an E2-like conjugating enzyme, is essential for its function. The ATG12-ATG5 conjugate functions as an E3-like enzyme which is required for lipidation of ATG8 and ATG8 association to the vesicle membranes.</text>
</comment>
<dbReference type="Pfam" id="PF04110">
    <property type="entry name" value="APG12"/>
    <property type="match status" value="1"/>
</dbReference>
<dbReference type="GO" id="GO:0000421">
    <property type="term" value="C:autophagosome membrane"/>
    <property type="evidence" value="ECO:0007669"/>
    <property type="project" value="TreeGrafter"/>
</dbReference>
<evidence type="ECO:0000256" key="2">
    <source>
        <dbReference type="ARBA" id="ARBA00007778"/>
    </source>
</evidence>
<proteinExistence type="inferred from homology"/>
<evidence type="ECO:0000256" key="7">
    <source>
        <dbReference type="ARBA" id="ARBA00022786"/>
    </source>
</evidence>
<keyword evidence="6 12" id="KW-1017">Isopeptide bond</keyword>
<dbReference type="Gene3D" id="3.10.20.90">
    <property type="entry name" value="Phosphatidylinositol 3-kinase Catalytic Subunit, Chain A, domain 1"/>
    <property type="match status" value="1"/>
</dbReference>
<name>A0A8H7AN67_9EURO</name>
<dbReference type="EMBL" id="JAACFV010000023">
    <property type="protein sequence ID" value="KAF7511082.1"/>
    <property type="molecule type" value="Genomic_DNA"/>
</dbReference>
<dbReference type="GO" id="GO:0034274">
    <property type="term" value="C:Atg12-Atg5-Atg16 complex"/>
    <property type="evidence" value="ECO:0007669"/>
    <property type="project" value="TreeGrafter"/>
</dbReference>
<dbReference type="InterPro" id="IPR029071">
    <property type="entry name" value="Ubiquitin-like_domsf"/>
</dbReference>
<dbReference type="SUPFAM" id="SSF54236">
    <property type="entry name" value="Ubiquitin-like"/>
    <property type="match status" value="1"/>
</dbReference>
<dbReference type="PANTHER" id="PTHR13385">
    <property type="entry name" value="AUTOPHAGY PROTEIN 12"/>
    <property type="match status" value="1"/>
</dbReference>
<dbReference type="PANTHER" id="PTHR13385:SF0">
    <property type="entry name" value="UBIQUITIN-LIKE PROTEIN ATG12"/>
    <property type="match status" value="1"/>
</dbReference>
<comment type="caution">
    <text evidence="14">The sequence shown here is derived from an EMBL/GenBank/DDBJ whole genome shotgun (WGS) entry which is preliminary data.</text>
</comment>
<evidence type="ECO:0000256" key="12">
    <source>
        <dbReference type="RuleBase" id="RU361201"/>
    </source>
</evidence>
<evidence type="ECO:0000256" key="3">
    <source>
        <dbReference type="ARBA" id="ARBA00011288"/>
    </source>
</evidence>
<comment type="similarity">
    <text evidence="2 12">Belongs to the ATG12 family.</text>
</comment>
<dbReference type="GO" id="GO:0034045">
    <property type="term" value="C:phagophore assembly site membrane"/>
    <property type="evidence" value="ECO:0007669"/>
    <property type="project" value="UniProtKB-SubCell"/>
</dbReference>
<dbReference type="GO" id="GO:0000045">
    <property type="term" value="P:autophagosome assembly"/>
    <property type="evidence" value="ECO:0007669"/>
    <property type="project" value="InterPro"/>
</dbReference>
<evidence type="ECO:0000256" key="5">
    <source>
        <dbReference type="ARBA" id="ARBA00022448"/>
    </source>
</evidence>
<protein>
    <recommendedName>
        <fullName evidence="4 12">Ubiquitin-like protein ATG12</fullName>
    </recommendedName>
</protein>
<dbReference type="GO" id="GO:0061723">
    <property type="term" value="P:glycophagy"/>
    <property type="evidence" value="ECO:0007669"/>
    <property type="project" value="TreeGrafter"/>
</dbReference>
<evidence type="ECO:0000256" key="13">
    <source>
        <dbReference type="SAM" id="MobiDB-lite"/>
    </source>
</evidence>
<evidence type="ECO:0000256" key="8">
    <source>
        <dbReference type="ARBA" id="ARBA00022927"/>
    </source>
</evidence>
<dbReference type="InterPro" id="IPR007242">
    <property type="entry name" value="Atg12"/>
</dbReference>
<comment type="subunit">
    <text evidence="3 12">Forms a conjugate with ATG5.</text>
</comment>
<keyword evidence="15" id="KW-1185">Reference proteome</keyword>
<sequence length="195" mass="21213">MASPSLPPSSTTTPTSGIGSDTPPAAIVPDEDPGVDLPMTMSASVILTNLPRDASQALSEVEALDKGKVTVRFKPVGSAPILRTLVFKISASMKFETVVNFLRKKLDCKPTDSVFLYVNSVFAPGLDEGLGNLFRCFRTDDQLIVAYSMTPAFGHPRRRCQRHSYAVLLGSFLSSPHRGTAQRQLDSFPRHLHIV</sequence>
<dbReference type="FunFam" id="3.10.20.90:FF:000148">
    <property type="entry name" value="Ubiquitin-like protein ATG12"/>
    <property type="match status" value="1"/>
</dbReference>
<feature type="region of interest" description="Disordered" evidence="13">
    <location>
        <begin position="1"/>
        <end position="33"/>
    </location>
</feature>
<comment type="subcellular location">
    <subcellularLocation>
        <location evidence="1 12">Preautophagosomal structure membrane</location>
        <topology evidence="1 12">Peripheral membrane protein</topology>
    </subcellularLocation>
</comment>
<dbReference type="CDD" id="cd01612">
    <property type="entry name" value="Ubl_ATG12"/>
    <property type="match status" value="1"/>
</dbReference>
<keyword evidence="10 12" id="KW-0472">Membrane</keyword>
<evidence type="ECO:0000256" key="9">
    <source>
        <dbReference type="ARBA" id="ARBA00023006"/>
    </source>
</evidence>
<keyword evidence="9 12" id="KW-0072">Autophagy</keyword>
<dbReference type="GO" id="GO:0019776">
    <property type="term" value="F:Atg8-family ligase activity"/>
    <property type="evidence" value="ECO:0007669"/>
    <property type="project" value="TreeGrafter"/>
</dbReference>
<evidence type="ECO:0000313" key="14">
    <source>
        <dbReference type="EMBL" id="KAF7511082.1"/>
    </source>
</evidence>
<gene>
    <name evidence="14" type="primary">ATG12</name>
    <name evidence="14" type="ORF">GJ744_005313</name>
</gene>
<reference evidence="14" key="1">
    <citation type="submission" date="2020-02" db="EMBL/GenBank/DDBJ databases">
        <authorList>
            <person name="Palmer J.M."/>
        </authorList>
    </citation>
    <scope>NUCLEOTIDE SEQUENCE</scope>
    <source>
        <strain evidence="14">EPUS1.4</strain>
        <tissue evidence="14">Thallus</tissue>
    </source>
</reference>
<dbReference type="OrthoDB" id="10003551at2759"/>
<evidence type="ECO:0000256" key="11">
    <source>
        <dbReference type="ARBA" id="ARBA00025360"/>
    </source>
</evidence>
<evidence type="ECO:0000256" key="4">
    <source>
        <dbReference type="ARBA" id="ARBA00015875"/>
    </source>
</evidence>
<organism evidence="14 15">
    <name type="scientific">Endocarpon pusillum</name>
    <dbReference type="NCBI Taxonomy" id="364733"/>
    <lineage>
        <taxon>Eukaryota</taxon>
        <taxon>Fungi</taxon>
        <taxon>Dikarya</taxon>
        <taxon>Ascomycota</taxon>
        <taxon>Pezizomycotina</taxon>
        <taxon>Eurotiomycetes</taxon>
        <taxon>Chaetothyriomycetidae</taxon>
        <taxon>Verrucariales</taxon>
        <taxon>Verrucariaceae</taxon>
        <taxon>Endocarpon</taxon>
    </lineage>
</organism>
<dbReference type="GO" id="GO:0034727">
    <property type="term" value="P:piecemeal microautophagy of the nucleus"/>
    <property type="evidence" value="ECO:0007669"/>
    <property type="project" value="TreeGrafter"/>
</dbReference>
<evidence type="ECO:0000256" key="6">
    <source>
        <dbReference type="ARBA" id="ARBA00022499"/>
    </source>
</evidence>
<evidence type="ECO:0000313" key="15">
    <source>
        <dbReference type="Proteomes" id="UP000606974"/>
    </source>
</evidence>
<dbReference type="GO" id="GO:0015031">
    <property type="term" value="P:protein transport"/>
    <property type="evidence" value="ECO:0007669"/>
    <property type="project" value="UniProtKB-KW"/>
</dbReference>
<dbReference type="GO" id="GO:0000422">
    <property type="term" value="P:autophagy of mitochondrion"/>
    <property type="evidence" value="ECO:0007669"/>
    <property type="project" value="TreeGrafter"/>
</dbReference>